<keyword evidence="3" id="KW-1185">Reference proteome</keyword>
<comment type="caution">
    <text evidence="2">The sequence shown here is derived from an EMBL/GenBank/DDBJ whole genome shotgun (WGS) entry which is preliminary data.</text>
</comment>
<feature type="transmembrane region" description="Helical" evidence="1">
    <location>
        <begin position="90"/>
        <end position="111"/>
    </location>
</feature>
<organism evidence="2 3">
    <name type="scientific">Haloferax chudinovii</name>
    <dbReference type="NCBI Taxonomy" id="1109010"/>
    <lineage>
        <taxon>Archaea</taxon>
        <taxon>Methanobacteriati</taxon>
        <taxon>Methanobacteriota</taxon>
        <taxon>Stenosarchaea group</taxon>
        <taxon>Halobacteria</taxon>
        <taxon>Halobacteriales</taxon>
        <taxon>Haloferacaceae</taxon>
        <taxon>Haloferax</taxon>
    </lineage>
</organism>
<dbReference type="AlphaFoldDB" id="A0ABD5XBB9"/>
<keyword evidence="1" id="KW-0472">Membrane</keyword>
<dbReference type="EMBL" id="JBHTAB010000001">
    <property type="protein sequence ID" value="MFC7128450.1"/>
    <property type="molecule type" value="Genomic_DNA"/>
</dbReference>
<name>A0ABD5XBB9_9EURY</name>
<keyword evidence="1" id="KW-0812">Transmembrane</keyword>
<protein>
    <recommendedName>
        <fullName evidence="4">DUF2178 domain-containing protein</fullName>
    </recommendedName>
</protein>
<keyword evidence="1" id="KW-1133">Transmembrane helix</keyword>
<dbReference type="Proteomes" id="UP001596460">
    <property type="component" value="Unassembled WGS sequence"/>
</dbReference>
<proteinExistence type="predicted"/>
<accession>A0ABD5XBB9</accession>
<gene>
    <name evidence="2" type="ORF">ACFQI8_03450</name>
</gene>
<evidence type="ECO:0000313" key="3">
    <source>
        <dbReference type="Proteomes" id="UP001596460"/>
    </source>
</evidence>
<reference evidence="2 3" key="1">
    <citation type="journal article" date="2019" name="Int. J. Syst. Evol. Microbiol.">
        <title>The Global Catalogue of Microorganisms (GCM) 10K type strain sequencing project: providing services to taxonomists for standard genome sequencing and annotation.</title>
        <authorList>
            <consortium name="The Broad Institute Genomics Platform"/>
            <consortium name="The Broad Institute Genome Sequencing Center for Infectious Disease"/>
            <person name="Wu L."/>
            <person name="Ma J."/>
        </authorList>
    </citation>
    <scope>NUCLEOTIDE SEQUENCE [LARGE SCALE GENOMIC DNA]</scope>
    <source>
        <strain evidence="2 3">DSM 26526</strain>
    </source>
</reference>
<feature type="transmembrane region" description="Helical" evidence="1">
    <location>
        <begin position="117"/>
        <end position="138"/>
    </location>
</feature>
<evidence type="ECO:0000256" key="1">
    <source>
        <dbReference type="SAM" id="Phobius"/>
    </source>
</evidence>
<dbReference type="RefSeq" id="WP_390242815.1">
    <property type="nucleotide sequence ID" value="NZ_JBHTAB010000001.1"/>
</dbReference>
<sequence>MSRQVRTTQRPSEKYWYTLAGYIALGVLGLIYFVIMYQQYSGMEGGSFGIGFTAGFVLIGISALGLGIYPALFKDSMDLRSSRSRWKPKWWFYIGGGFLTPLLGYLVTVQLGYESLGLLLAVVAHAFSATVTSSLYLYRRHKYVGIP</sequence>
<feature type="transmembrane region" description="Helical" evidence="1">
    <location>
        <begin position="47"/>
        <end position="69"/>
    </location>
</feature>
<evidence type="ECO:0008006" key="4">
    <source>
        <dbReference type="Google" id="ProtNLM"/>
    </source>
</evidence>
<feature type="transmembrane region" description="Helical" evidence="1">
    <location>
        <begin position="15"/>
        <end position="35"/>
    </location>
</feature>
<evidence type="ECO:0000313" key="2">
    <source>
        <dbReference type="EMBL" id="MFC7128450.1"/>
    </source>
</evidence>